<gene>
    <name evidence="4" type="ORF">MIMGU_mgv1a002580mg</name>
</gene>
<organism evidence="4 5">
    <name type="scientific">Erythranthe guttata</name>
    <name type="common">Yellow monkey flower</name>
    <name type="synonym">Mimulus guttatus</name>
    <dbReference type="NCBI Taxonomy" id="4155"/>
    <lineage>
        <taxon>Eukaryota</taxon>
        <taxon>Viridiplantae</taxon>
        <taxon>Streptophyta</taxon>
        <taxon>Embryophyta</taxon>
        <taxon>Tracheophyta</taxon>
        <taxon>Spermatophyta</taxon>
        <taxon>Magnoliopsida</taxon>
        <taxon>eudicotyledons</taxon>
        <taxon>Gunneridae</taxon>
        <taxon>Pentapetalae</taxon>
        <taxon>asterids</taxon>
        <taxon>lamiids</taxon>
        <taxon>Lamiales</taxon>
        <taxon>Phrymaceae</taxon>
        <taxon>Erythranthe</taxon>
    </lineage>
</organism>
<evidence type="ECO:0000313" key="4">
    <source>
        <dbReference type="EMBL" id="EYU29299.1"/>
    </source>
</evidence>
<dbReference type="AlphaFoldDB" id="A0A022QNW5"/>
<dbReference type="EMBL" id="KI631268">
    <property type="protein sequence ID" value="EYU29299.1"/>
    <property type="molecule type" value="Genomic_DNA"/>
</dbReference>
<dbReference type="Gene3D" id="1.25.40.10">
    <property type="entry name" value="Tetratricopeptide repeat domain"/>
    <property type="match status" value="3"/>
</dbReference>
<dbReference type="Pfam" id="PF01535">
    <property type="entry name" value="PPR"/>
    <property type="match status" value="2"/>
</dbReference>
<dbReference type="InterPro" id="IPR011990">
    <property type="entry name" value="TPR-like_helical_dom_sf"/>
</dbReference>
<dbReference type="PANTHER" id="PTHR46598">
    <property type="entry name" value="BNAC05G43320D PROTEIN"/>
    <property type="match status" value="1"/>
</dbReference>
<evidence type="ECO:0000256" key="2">
    <source>
        <dbReference type="ARBA" id="ARBA00022737"/>
    </source>
</evidence>
<accession>A0A022QNW5</accession>
<name>A0A022QNW5_ERYGU</name>
<keyword evidence="5" id="KW-1185">Reference proteome</keyword>
<proteinExistence type="inferred from homology"/>
<dbReference type="Pfam" id="PF25245">
    <property type="entry name" value="TPR_At1g68980"/>
    <property type="match status" value="1"/>
</dbReference>
<dbReference type="STRING" id="4155.A0A022QNW5"/>
<dbReference type="InterPro" id="IPR002885">
    <property type="entry name" value="PPR_rpt"/>
</dbReference>
<dbReference type="InterPro" id="IPR057440">
    <property type="entry name" value="At1g68980-like_TPR"/>
</dbReference>
<feature type="domain" description="At1g68980-like TPR repeats" evidence="3">
    <location>
        <begin position="48"/>
        <end position="180"/>
    </location>
</feature>
<reference evidence="4 5" key="1">
    <citation type="journal article" date="2013" name="Proc. Natl. Acad. Sci. U.S.A.">
        <title>Fine-scale variation in meiotic recombination in Mimulus inferred from population shotgun sequencing.</title>
        <authorList>
            <person name="Hellsten U."/>
            <person name="Wright K.M."/>
            <person name="Jenkins J."/>
            <person name="Shu S."/>
            <person name="Yuan Y."/>
            <person name="Wessler S.R."/>
            <person name="Schmutz J."/>
            <person name="Willis J.H."/>
            <person name="Rokhsar D.S."/>
        </authorList>
    </citation>
    <scope>NUCLEOTIDE SEQUENCE [LARGE SCALE GENOMIC DNA]</scope>
    <source>
        <strain evidence="5">cv. DUN x IM62</strain>
    </source>
</reference>
<dbReference type="PANTHER" id="PTHR46598:SF3">
    <property type="entry name" value="OS07G0495300 PROTEIN"/>
    <property type="match status" value="1"/>
</dbReference>
<dbReference type="Proteomes" id="UP000030748">
    <property type="component" value="Unassembled WGS sequence"/>
</dbReference>
<comment type="similarity">
    <text evidence="1">Belongs to the PPR family. P subfamily.</text>
</comment>
<evidence type="ECO:0000259" key="3">
    <source>
        <dbReference type="Pfam" id="PF25245"/>
    </source>
</evidence>
<sequence>MRTKSEISEKVKDENCNFPNYNSMKKENAVKQPATYNAAVCRRWILLEKLEKALKEHQLDEAWKTYQDFKLVYGYPEQLFISNLITEFSYTTDSKYLRRASDLALSISREKSVLLRHDVMTKLVLSLSRAQIPVPASNILRIMLDKNSLPSLEVLRMVFLHLVKTETGSYLASNILEEICYCFQKLSVKKSCQLTKPDVTIFNLVLDSCARFGNCLKGQQIMELMPITGVVADADSAVIIARVHEMNGTRDELKKFKDYIDAVPVTLSRHYQQFYDRLISLHFKFNDIDSVSALLLELSGNREPNPSPREQKGYCTVSIGSDKIKMGLKLQFLPQQIQKDFVYKVDGKNELVLYKNGKFVLSNNGLAKLVIEYKRCGRISDLSKLLISIQSMLNSPPNNSSCSDVIDACIYLGWLETAHDLLEDFESEKYSVRESSYKYLLTCYYKENMPREAEGLLRQIKKVGIGINFSDDMKETAVSKSDLANCIIQHMREEENATPVLVHEYNSSLYFFTKAKMIEDATQTYRKLHKMKIQANASTFFHMICGYSSLGMYREITSLWGDIKRSMVNNRNTVYNRDLYELLLLNFIRGGYFERVMEVIGFMIKNGMFLDKWSYKTEFLKFHRDLYRTLTESDAKDETQSKRIEHVQAFRNLVGIS</sequence>
<evidence type="ECO:0000313" key="5">
    <source>
        <dbReference type="Proteomes" id="UP000030748"/>
    </source>
</evidence>
<dbReference type="eggNOG" id="ENOG502QTHQ">
    <property type="taxonomic scope" value="Eukaryota"/>
</dbReference>
<protein>
    <recommendedName>
        <fullName evidence="3">At1g68980-like TPR repeats domain-containing protein</fullName>
    </recommendedName>
</protein>
<evidence type="ECO:0000256" key="1">
    <source>
        <dbReference type="ARBA" id="ARBA00007626"/>
    </source>
</evidence>
<keyword evidence="2" id="KW-0677">Repeat</keyword>